<dbReference type="SMART" id="SM00525">
    <property type="entry name" value="FES"/>
    <property type="match status" value="1"/>
</dbReference>
<dbReference type="GO" id="GO:0000701">
    <property type="term" value="F:purine-specific mismatch base pair DNA N-glycosylase activity"/>
    <property type="evidence" value="ECO:0007669"/>
    <property type="project" value="UniProtKB-EC"/>
</dbReference>
<comment type="cofactor">
    <cofactor evidence="14">
        <name>[4Fe-4S] cluster</name>
        <dbReference type="ChEBI" id="CHEBI:49883"/>
    </cofactor>
    <text evidence="14">Binds 1 [4Fe-4S] cluster.</text>
</comment>
<dbReference type="Pfam" id="PF14815">
    <property type="entry name" value="NUDIX_4"/>
    <property type="match status" value="1"/>
</dbReference>
<accession>A0A2N9YAL3</accession>
<evidence type="ECO:0000256" key="8">
    <source>
        <dbReference type="ARBA" id="ARBA00022763"/>
    </source>
</evidence>
<comment type="function">
    <text evidence="2">Adenine glycosylase active on G-A mispairs. MutY also corrects error-prone DNA synthesis past GO lesions which are due to the oxidatively damaged form of guanine: 7,8-dihydro-8-oxoguanine (8-oxo-dGTP).</text>
</comment>
<dbReference type="InterPro" id="IPR015797">
    <property type="entry name" value="NUDIX_hydrolase-like_dom_sf"/>
</dbReference>
<dbReference type="AlphaFoldDB" id="A0A2N9YAL3"/>
<dbReference type="GO" id="GO:0051539">
    <property type="term" value="F:4 iron, 4 sulfur cluster binding"/>
    <property type="evidence" value="ECO:0007669"/>
    <property type="project" value="UniProtKB-UniRule"/>
</dbReference>
<evidence type="ECO:0000313" key="16">
    <source>
        <dbReference type="EMBL" id="AUI67508.1"/>
    </source>
</evidence>
<keyword evidence="17" id="KW-1185">Reference proteome</keyword>
<evidence type="ECO:0000256" key="7">
    <source>
        <dbReference type="ARBA" id="ARBA00022723"/>
    </source>
</evidence>
<dbReference type="SUPFAM" id="SSF55811">
    <property type="entry name" value="Nudix"/>
    <property type="match status" value="1"/>
</dbReference>
<evidence type="ECO:0000256" key="3">
    <source>
        <dbReference type="ARBA" id="ARBA00008343"/>
    </source>
</evidence>
<dbReference type="Gene3D" id="3.90.79.10">
    <property type="entry name" value="Nucleoside Triphosphate Pyrophosphohydrolase"/>
    <property type="match status" value="1"/>
</dbReference>
<reference evidence="17" key="1">
    <citation type="submission" date="2016-12" db="EMBL/GenBank/DDBJ databases">
        <title>Complete Genome Sequence of Beggiatoa leptomitiformis D-401.</title>
        <authorList>
            <person name="Fomenkov A."/>
            <person name="Vincze T."/>
            <person name="Grabovich M."/>
            <person name="Anton B.P."/>
            <person name="Dubinina G."/>
            <person name="Orlova M."/>
            <person name="Belousova E."/>
            <person name="Roberts R.J."/>
        </authorList>
    </citation>
    <scope>NUCLEOTIDE SEQUENCE [LARGE SCALE GENOMIC DNA]</scope>
    <source>
        <strain evidence="17">D-401</strain>
    </source>
</reference>
<evidence type="ECO:0000256" key="1">
    <source>
        <dbReference type="ARBA" id="ARBA00000843"/>
    </source>
</evidence>
<dbReference type="GO" id="GO:0046872">
    <property type="term" value="F:metal ion binding"/>
    <property type="evidence" value="ECO:0007669"/>
    <property type="project" value="UniProtKB-UniRule"/>
</dbReference>
<dbReference type="KEGG" id="blep:AL038_04450"/>
<dbReference type="Proteomes" id="UP000234271">
    <property type="component" value="Chromosome"/>
</dbReference>
<evidence type="ECO:0000313" key="17">
    <source>
        <dbReference type="Proteomes" id="UP000234271"/>
    </source>
</evidence>
<evidence type="ECO:0000256" key="4">
    <source>
        <dbReference type="ARBA" id="ARBA00012045"/>
    </source>
</evidence>
<evidence type="ECO:0000256" key="12">
    <source>
        <dbReference type="ARBA" id="ARBA00023204"/>
    </source>
</evidence>
<dbReference type="InterPro" id="IPR005760">
    <property type="entry name" value="A/G_AdeGlyc_MutY"/>
</dbReference>
<dbReference type="InterPro" id="IPR003651">
    <property type="entry name" value="Endonuclease3_FeS-loop_motif"/>
</dbReference>
<keyword evidence="10 14" id="KW-0408">Iron</keyword>
<dbReference type="STRING" id="288004.AL038_04450"/>
<dbReference type="EMBL" id="CP018889">
    <property type="protein sequence ID" value="AUI67508.1"/>
    <property type="molecule type" value="Genomic_DNA"/>
</dbReference>
<dbReference type="InterPro" id="IPR003265">
    <property type="entry name" value="HhH-GPD_domain"/>
</dbReference>
<dbReference type="RefSeq" id="WP_062149597.1">
    <property type="nucleotide sequence ID" value="NZ_CP012373.2"/>
</dbReference>
<comment type="similarity">
    <text evidence="3 14">Belongs to the Nth/MutY family.</text>
</comment>
<dbReference type="GO" id="GO:0034039">
    <property type="term" value="F:8-oxo-7,8-dihydroguanine DNA N-glycosylase activity"/>
    <property type="evidence" value="ECO:0007669"/>
    <property type="project" value="TreeGrafter"/>
</dbReference>
<dbReference type="PANTHER" id="PTHR42944:SF1">
    <property type="entry name" value="ADENINE DNA GLYCOSYLASE"/>
    <property type="match status" value="1"/>
</dbReference>
<dbReference type="NCBIfam" id="NF008132">
    <property type="entry name" value="PRK10880.1"/>
    <property type="match status" value="1"/>
</dbReference>
<dbReference type="FunFam" id="1.10.340.30:FF:000002">
    <property type="entry name" value="Adenine DNA glycosylase"/>
    <property type="match status" value="1"/>
</dbReference>
<protein>
    <recommendedName>
        <fullName evidence="5 14">Adenine DNA glycosylase</fullName>
        <ecNumber evidence="4 14">3.2.2.31</ecNumber>
    </recommendedName>
</protein>
<evidence type="ECO:0000256" key="2">
    <source>
        <dbReference type="ARBA" id="ARBA00002933"/>
    </source>
</evidence>
<comment type="catalytic activity">
    <reaction evidence="1 14">
        <text>Hydrolyzes free adenine bases from 7,8-dihydro-8-oxoguanine:adenine mismatched double-stranded DNA, leaving an apurinic site.</text>
        <dbReference type="EC" id="3.2.2.31"/>
    </reaction>
</comment>
<dbReference type="CDD" id="cd03431">
    <property type="entry name" value="NUDIX_DNA_Glycosylase_C-MutY"/>
    <property type="match status" value="1"/>
</dbReference>
<keyword evidence="7" id="KW-0479">Metal-binding</keyword>
<dbReference type="GO" id="GO:0006298">
    <property type="term" value="P:mismatch repair"/>
    <property type="evidence" value="ECO:0007669"/>
    <property type="project" value="TreeGrafter"/>
</dbReference>
<dbReference type="Gene3D" id="1.10.340.30">
    <property type="entry name" value="Hypothetical protein, domain 2"/>
    <property type="match status" value="1"/>
</dbReference>
<dbReference type="GO" id="GO:0006284">
    <property type="term" value="P:base-excision repair"/>
    <property type="evidence" value="ECO:0007669"/>
    <property type="project" value="UniProtKB-UniRule"/>
</dbReference>
<evidence type="ECO:0000256" key="5">
    <source>
        <dbReference type="ARBA" id="ARBA00022023"/>
    </source>
</evidence>
<dbReference type="GO" id="GO:0032357">
    <property type="term" value="F:oxidized purine DNA binding"/>
    <property type="evidence" value="ECO:0007669"/>
    <property type="project" value="TreeGrafter"/>
</dbReference>
<dbReference type="GO" id="GO:0035485">
    <property type="term" value="F:adenine/guanine mispair binding"/>
    <property type="evidence" value="ECO:0007669"/>
    <property type="project" value="TreeGrafter"/>
</dbReference>
<dbReference type="SUPFAM" id="SSF48150">
    <property type="entry name" value="DNA-glycosylase"/>
    <property type="match status" value="1"/>
</dbReference>
<name>A0A2N9YAL3_9GAMM</name>
<sequence length="357" mass="40234">MMSTDSFSVRLLAWFEKHGRKELAWQINPTPYRVWVSEIMLQQTQVATVIPYYERFMQRFPTVQELAITPLDEVLHYWTGLGYYARARHLHKTAQTVCNQYNGVFPTTLLEMEALAGIGRSTAAAILALSQGQRQTILDGNVKRVLCRYHALTKPPTDPQTLAQLWLFAEQHTPDTQLAAYTQAIMDLGATVCTRSKPQCTLCPLQADCLAYQQGNTAAYPVPKPSKILPVKTTFFIIVQQAMGQVLLQQRPAVGIWGGLWSFPECASFNDVVPWIETNLQLSDYHIENGLSLRHTFTHFHLDITPIYIQSKSTPLAIPLLHTCWYDPHHPPAIGLAAPVVKLLKQLAKLTVGEMLL</sequence>
<dbReference type="InterPro" id="IPR029119">
    <property type="entry name" value="MutY_C"/>
</dbReference>
<feature type="domain" description="HhH-GPD" evidence="15">
    <location>
        <begin position="40"/>
        <end position="191"/>
    </location>
</feature>
<evidence type="ECO:0000256" key="13">
    <source>
        <dbReference type="ARBA" id="ARBA00023295"/>
    </source>
</evidence>
<dbReference type="EC" id="3.2.2.31" evidence="4 14"/>
<gene>
    <name evidence="16" type="primary">mutY</name>
    <name evidence="16" type="ORF">BLE401_01555</name>
</gene>
<dbReference type="CDD" id="cd00056">
    <property type="entry name" value="ENDO3c"/>
    <property type="match status" value="1"/>
</dbReference>
<evidence type="ECO:0000256" key="10">
    <source>
        <dbReference type="ARBA" id="ARBA00023004"/>
    </source>
</evidence>
<dbReference type="InterPro" id="IPR023170">
    <property type="entry name" value="HhH_base_excis_C"/>
</dbReference>
<dbReference type="InterPro" id="IPR044298">
    <property type="entry name" value="MIG/MutY"/>
</dbReference>
<keyword evidence="6" id="KW-0004">4Fe-4S</keyword>
<dbReference type="Pfam" id="PF00730">
    <property type="entry name" value="HhH-GPD"/>
    <property type="match status" value="1"/>
</dbReference>
<keyword evidence="9" id="KW-0378">Hydrolase</keyword>
<evidence type="ECO:0000256" key="9">
    <source>
        <dbReference type="ARBA" id="ARBA00022801"/>
    </source>
</evidence>
<keyword evidence="13 14" id="KW-0326">Glycosidase</keyword>
<keyword evidence="12" id="KW-0234">DNA repair</keyword>
<evidence type="ECO:0000259" key="15">
    <source>
        <dbReference type="SMART" id="SM00478"/>
    </source>
</evidence>
<keyword evidence="8 14" id="KW-0227">DNA damage</keyword>
<keyword evidence="11" id="KW-0411">Iron-sulfur</keyword>
<dbReference type="PANTHER" id="PTHR42944">
    <property type="entry name" value="ADENINE DNA GLYCOSYLASE"/>
    <property type="match status" value="1"/>
</dbReference>
<dbReference type="NCBIfam" id="TIGR01084">
    <property type="entry name" value="mutY"/>
    <property type="match status" value="1"/>
</dbReference>
<proteinExistence type="inferred from homology"/>
<evidence type="ECO:0000256" key="6">
    <source>
        <dbReference type="ARBA" id="ARBA00022485"/>
    </source>
</evidence>
<dbReference type="OrthoDB" id="9802365at2"/>
<dbReference type="Gene3D" id="1.10.1670.10">
    <property type="entry name" value="Helix-hairpin-Helix base-excision DNA repair enzymes (C-terminal)"/>
    <property type="match status" value="1"/>
</dbReference>
<evidence type="ECO:0000256" key="14">
    <source>
        <dbReference type="RuleBase" id="RU365096"/>
    </source>
</evidence>
<organism evidence="16 17">
    <name type="scientific">Beggiatoa leptomitoformis</name>
    <dbReference type="NCBI Taxonomy" id="288004"/>
    <lineage>
        <taxon>Bacteria</taxon>
        <taxon>Pseudomonadati</taxon>
        <taxon>Pseudomonadota</taxon>
        <taxon>Gammaproteobacteria</taxon>
        <taxon>Thiotrichales</taxon>
        <taxon>Thiotrichaceae</taxon>
        <taxon>Beggiatoa</taxon>
    </lineage>
</organism>
<dbReference type="SMART" id="SM00478">
    <property type="entry name" value="ENDO3c"/>
    <property type="match status" value="1"/>
</dbReference>
<dbReference type="InterPro" id="IPR011257">
    <property type="entry name" value="DNA_glycosylase"/>
</dbReference>
<evidence type="ECO:0000256" key="11">
    <source>
        <dbReference type="ARBA" id="ARBA00023014"/>
    </source>
</evidence>